<dbReference type="PANTHER" id="PTHR36435">
    <property type="entry name" value="SLR1288 PROTEIN"/>
    <property type="match status" value="1"/>
</dbReference>
<evidence type="ECO:0000256" key="2">
    <source>
        <dbReference type="SAM" id="Phobius"/>
    </source>
</evidence>
<dbReference type="HOGENOM" id="CLU_680940_0_0_9"/>
<feature type="compositionally biased region" description="Basic and acidic residues" evidence="1">
    <location>
        <begin position="47"/>
        <end position="70"/>
    </location>
</feature>
<sequence length="404" mass="45775">MKEKFLYGEDQVTSTAEPLKEELLREEALLRGEKTLRVEESLREEELLREEETLREDESLRQEEPLKEEQLNEEVASTQEITLEDQRALRKLMKNNIEWDIKKIGRAMLSNLAISVVFVWVSMFIIGIVFGTDKLLSEQGYGNGGIIMAFNTLLTMLVANTLPFMRCAKQIQVNSKALFKKVTMTKQEMLTSFLAVLGLNAIGTTIYLVLDWGLGYFNRSLKIDEIFIFDRLGIETIIWGICVIIVAPITEEYMFRGVLLNGLRRYGERFAIIVTSVLFGLIHGNLYQGISVTLFAMLLAYITIKKESILPAIGLHMANNLFSVVISILITNTGEVGGIINGISWIVLCVVGIIILIKNRTVYRTITNDEKYKGLRLKAICKSICLWLVVILYLYTIATTIVPV</sequence>
<evidence type="ECO:0000256" key="1">
    <source>
        <dbReference type="SAM" id="MobiDB-lite"/>
    </source>
</evidence>
<dbReference type="GO" id="GO:0004175">
    <property type="term" value="F:endopeptidase activity"/>
    <property type="evidence" value="ECO:0007669"/>
    <property type="project" value="UniProtKB-ARBA"/>
</dbReference>
<feature type="transmembrane region" description="Helical" evidence="2">
    <location>
        <begin position="288"/>
        <end position="304"/>
    </location>
</feature>
<feature type="transmembrane region" description="Helical" evidence="2">
    <location>
        <begin position="112"/>
        <end position="132"/>
    </location>
</feature>
<evidence type="ECO:0000313" key="4">
    <source>
        <dbReference type="EMBL" id="ADZ82019.1"/>
    </source>
</evidence>
<feature type="region of interest" description="Disordered" evidence="1">
    <location>
        <begin position="47"/>
        <end position="73"/>
    </location>
</feature>
<feature type="transmembrane region" description="Helical" evidence="2">
    <location>
        <begin position="237"/>
        <end position="254"/>
    </location>
</feature>
<feature type="transmembrane region" description="Helical" evidence="2">
    <location>
        <begin position="379"/>
        <end position="402"/>
    </location>
</feature>
<dbReference type="KEGG" id="cle:Clole_0268"/>
<evidence type="ECO:0000259" key="3">
    <source>
        <dbReference type="Pfam" id="PF02517"/>
    </source>
</evidence>
<dbReference type="InterPro" id="IPR003675">
    <property type="entry name" value="Rce1/LyrA-like_dom"/>
</dbReference>
<feature type="transmembrane region" description="Helical" evidence="2">
    <location>
        <begin position="336"/>
        <end position="358"/>
    </location>
</feature>
<organism evidence="4 5">
    <name type="scientific">Cellulosilyticum lentocellum (strain ATCC 49066 / DSM 5427 / NCIMB 11756 / RHM5)</name>
    <name type="common">Clostridium lentocellum</name>
    <dbReference type="NCBI Taxonomy" id="642492"/>
    <lineage>
        <taxon>Bacteria</taxon>
        <taxon>Bacillati</taxon>
        <taxon>Bacillota</taxon>
        <taxon>Clostridia</taxon>
        <taxon>Lachnospirales</taxon>
        <taxon>Cellulosilyticaceae</taxon>
        <taxon>Cellulosilyticum</taxon>
    </lineage>
</organism>
<dbReference type="Proteomes" id="UP000008467">
    <property type="component" value="Chromosome"/>
</dbReference>
<feature type="transmembrane region" description="Helical" evidence="2">
    <location>
        <begin position="309"/>
        <end position="330"/>
    </location>
</feature>
<dbReference type="EMBL" id="CP002582">
    <property type="protein sequence ID" value="ADZ82019.1"/>
    <property type="molecule type" value="Genomic_DNA"/>
</dbReference>
<feature type="transmembrane region" description="Helical" evidence="2">
    <location>
        <begin position="189"/>
        <end position="210"/>
    </location>
</feature>
<feature type="transmembrane region" description="Helical" evidence="2">
    <location>
        <begin position="144"/>
        <end position="168"/>
    </location>
</feature>
<dbReference type="InterPro" id="IPR052710">
    <property type="entry name" value="CAAX_protease"/>
</dbReference>
<dbReference type="STRING" id="642492.Clole_0268"/>
<keyword evidence="2" id="KW-1133">Transmembrane helix</keyword>
<evidence type="ECO:0000313" key="5">
    <source>
        <dbReference type="Proteomes" id="UP000008467"/>
    </source>
</evidence>
<name>F2JIU7_CELLD</name>
<proteinExistence type="predicted"/>
<reference evidence="4 5" key="1">
    <citation type="journal article" date="2011" name="J. Bacteriol.">
        <title>Complete genome sequence of the cellulose-degrading bacterium Cellulosilyticum lentocellum.</title>
        <authorList>
            <consortium name="US DOE Joint Genome Institute"/>
            <person name="Miller D.A."/>
            <person name="Suen G."/>
            <person name="Bruce D."/>
            <person name="Copeland A."/>
            <person name="Cheng J.F."/>
            <person name="Detter C."/>
            <person name="Goodwin L.A."/>
            <person name="Han C.S."/>
            <person name="Hauser L.J."/>
            <person name="Land M.L."/>
            <person name="Lapidus A."/>
            <person name="Lucas S."/>
            <person name="Meincke L."/>
            <person name="Pitluck S."/>
            <person name="Tapia R."/>
            <person name="Teshima H."/>
            <person name="Woyke T."/>
            <person name="Fox B.G."/>
            <person name="Angert E.R."/>
            <person name="Currie C.R."/>
        </authorList>
    </citation>
    <scope>NUCLEOTIDE SEQUENCE [LARGE SCALE GENOMIC DNA]</scope>
    <source>
        <strain evidence="5">ATCC 49066 / DSM 5427 / NCIMB 11756 / RHM5</strain>
    </source>
</reference>
<dbReference type="PANTHER" id="PTHR36435:SF1">
    <property type="entry name" value="CAAX AMINO TERMINAL PROTEASE FAMILY PROTEIN"/>
    <property type="match status" value="1"/>
</dbReference>
<feature type="domain" description="CAAX prenyl protease 2/Lysostaphin resistance protein A-like" evidence="3">
    <location>
        <begin position="236"/>
        <end position="322"/>
    </location>
</feature>
<feature type="transmembrane region" description="Helical" evidence="2">
    <location>
        <begin position="266"/>
        <end position="282"/>
    </location>
</feature>
<accession>F2JIU7</accession>
<protein>
    <submittedName>
        <fullName evidence="4">Abortive infection protein</fullName>
    </submittedName>
</protein>
<keyword evidence="5" id="KW-1185">Reference proteome</keyword>
<dbReference type="RefSeq" id="WP_013655320.1">
    <property type="nucleotide sequence ID" value="NC_015275.1"/>
</dbReference>
<keyword evidence="2" id="KW-0812">Transmembrane</keyword>
<dbReference type="AlphaFoldDB" id="F2JIU7"/>
<dbReference type="GO" id="GO:0080120">
    <property type="term" value="P:CAAX-box protein maturation"/>
    <property type="evidence" value="ECO:0007669"/>
    <property type="project" value="UniProtKB-ARBA"/>
</dbReference>
<dbReference type="Pfam" id="PF02517">
    <property type="entry name" value="Rce1-like"/>
    <property type="match status" value="1"/>
</dbReference>
<dbReference type="eggNOG" id="COG1266">
    <property type="taxonomic scope" value="Bacteria"/>
</dbReference>
<gene>
    <name evidence="4" type="ordered locus">Clole_0268</name>
</gene>
<keyword evidence="2" id="KW-0472">Membrane</keyword>